<reference evidence="1 2" key="1">
    <citation type="submission" date="2019-05" db="EMBL/GenBank/DDBJ databases">
        <title>Another draft genome of Portunus trituberculatus and its Hox gene families provides insights of decapod evolution.</title>
        <authorList>
            <person name="Jeong J.-H."/>
            <person name="Song I."/>
            <person name="Kim S."/>
            <person name="Choi T."/>
            <person name="Kim D."/>
            <person name="Ryu S."/>
            <person name="Kim W."/>
        </authorList>
    </citation>
    <scope>NUCLEOTIDE SEQUENCE [LARGE SCALE GENOMIC DNA]</scope>
    <source>
        <tissue evidence="1">Muscle</tissue>
    </source>
</reference>
<accession>A0A5B7KAQ6</accession>
<protein>
    <submittedName>
        <fullName evidence="1">Uncharacterized protein</fullName>
    </submittedName>
</protein>
<keyword evidence="2" id="KW-1185">Reference proteome</keyword>
<dbReference type="AlphaFoldDB" id="A0A5B7KAQ6"/>
<name>A0A5B7KAQ6_PORTR</name>
<evidence type="ECO:0000313" key="2">
    <source>
        <dbReference type="Proteomes" id="UP000324222"/>
    </source>
</evidence>
<gene>
    <name evidence="1" type="ORF">E2C01_101800</name>
</gene>
<organism evidence="1 2">
    <name type="scientific">Portunus trituberculatus</name>
    <name type="common">Swimming crab</name>
    <name type="synonym">Neptunus trituberculatus</name>
    <dbReference type="NCBI Taxonomy" id="210409"/>
    <lineage>
        <taxon>Eukaryota</taxon>
        <taxon>Metazoa</taxon>
        <taxon>Ecdysozoa</taxon>
        <taxon>Arthropoda</taxon>
        <taxon>Crustacea</taxon>
        <taxon>Multicrustacea</taxon>
        <taxon>Malacostraca</taxon>
        <taxon>Eumalacostraca</taxon>
        <taxon>Eucarida</taxon>
        <taxon>Decapoda</taxon>
        <taxon>Pleocyemata</taxon>
        <taxon>Brachyura</taxon>
        <taxon>Eubrachyura</taxon>
        <taxon>Portunoidea</taxon>
        <taxon>Portunidae</taxon>
        <taxon>Portuninae</taxon>
        <taxon>Portunus</taxon>
    </lineage>
</organism>
<sequence>MSGGQTYLPILFASPHSAG</sequence>
<evidence type="ECO:0000313" key="1">
    <source>
        <dbReference type="EMBL" id="MPD06021.1"/>
    </source>
</evidence>
<proteinExistence type="predicted"/>
<dbReference type="Proteomes" id="UP000324222">
    <property type="component" value="Unassembled WGS sequence"/>
</dbReference>
<comment type="caution">
    <text evidence="1">The sequence shown here is derived from an EMBL/GenBank/DDBJ whole genome shotgun (WGS) entry which is preliminary data.</text>
</comment>
<dbReference type="EMBL" id="VSRR010148968">
    <property type="protein sequence ID" value="MPD06021.1"/>
    <property type="molecule type" value="Genomic_DNA"/>
</dbReference>